<keyword evidence="5 6" id="KW-0472">Membrane</keyword>
<evidence type="ECO:0000256" key="2">
    <source>
        <dbReference type="ARBA" id="ARBA00022448"/>
    </source>
</evidence>
<feature type="transmembrane region" description="Helical" evidence="6">
    <location>
        <begin position="34"/>
        <end position="56"/>
    </location>
</feature>
<dbReference type="RefSeq" id="WP_083437868.1">
    <property type="nucleotide sequence ID" value="NZ_CBXV010000008.1"/>
</dbReference>
<evidence type="ECO:0000256" key="3">
    <source>
        <dbReference type="ARBA" id="ARBA00022692"/>
    </source>
</evidence>
<dbReference type="PANTHER" id="PTHR43243:SF4">
    <property type="entry name" value="CATIONIC AMINO ACID TRANSPORTER 4"/>
    <property type="match status" value="1"/>
</dbReference>
<feature type="transmembrane region" description="Helical" evidence="6">
    <location>
        <begin position="509"/>
        <end position="528"/>
    </location>
</feature>
<accession>A0A0B6WZQ3</accession>
<dbReference type="GO" id="GO:0016020">
    <property type="term" value="C:membrane"/>
    <property type="evidence" value="ECO:0007669"/>
    <property type="project" value="UniProtKB-SubCell"/>
</dbReference>
<comment type="subcellular location">
    <subcellularLocation>
        <location evidence="1">Membrane</location>
        <topology evidence="1">Multi-pass membrane protein</topology>
    </subcellularLocation>
</comment>
<keyword evidence="3 6" id="KW-0812">Transmembrane</keyword>
<evidence type="ECO:0000313" key="7">
    <source>
        <dbReference type="EMBL" id="CDM66763.1"/>
    </source>
</evidence>
<feature type="transmembrane region" description="Helical" evidence="6">
    <location>
        <begin position="553"/>
        <end position="576"/>
    </location>
</feature>
<feature type="transmembrane region" description="Helical" evidence="6">
    <location>
        <begin position="172"/>
        <end position="195"/>
    </location>
</feature>
<dbReference type="InterPro" id="IPR002293">
    <property type="entry name" value="AA/rel_permease1"/>
</dbReference>
<feature type="transmembrane region" description="Helical" evidence="6">
    <location>
        <begin position="386"/>
        <end position="404"/>
    </location>
</feature>
<feature type="transmembrane region" description="Helical" evidence="6">
    <location>
        <begin position="443"/>
        <end position="463"/>
    </location>
</feature>
<proteinExistence type="predicted"/>
<feature type="transmembrane region" description="Helical" evidence="6">
    <location>
        <begin position="410"/>
        <end position="431"/>
    </location>
</feature>
<dbReference type="GO" id="GO:0015171">
    <property type="term" value="F:amino acid transmembrane transporter activity"/>
    <property type="evidence" value="ECO:0007669"/>
    <property type="project" value="TreeGrafter"/>
</dbReference>
<sequence>MLRGIFRTKDLDAILAEAGGPQFSLRRALGATNVTLLGIGAIIGAGIFTTVGTAAAGDASRPGAGPSLMLSFVITAVVCAFTALCYAELASMVPISGSAYTYSYATLGEIVAWIIGWDLIIEYAVGNVAVAISWAGYFNALLRSLGIDFPQWLATNYRTASPEVIAAAPRLFGIPIVFNLLAFGIVMLITAILVWGIKESATFNAVMVLVKIGVLLFFIIVALRHITPTELMENWRPFQPNGWAGTLAGAAVVFFAYIGFDAVSTVAEETKNPARDLPIGIIASLVICTLIYVLVSATFTGIIPYEELRRLPPEGLSESLTLALQYSAPQAAWQQLVVAIGAVVSTTAVLLVFQLGQPRIFFSMARDGLLPPAFASVHPRFRTPHVTTIITGLAVGGVAGVASIDEMVDLTNIGTLFAFVLVCLGVIVLRFKDPSRPRPFRVPLGPVLLPTLGALSCLFLMYYLPPASWWRFIGWLMLGLSVYTSYGYTHSDVGRRLGRPNRATPSLKLMAIGFLLIALGLFIIPHGLRAGEMFSEFAESIRALASSEATMNARVFCGIATILLGLGCNLLGWMLYADRNDPAN</sequence>
<gene>
    <name evidence="7" type="ORF">PYK22_02797</name>
</gene>
<dbReference type="Proteomes" id="UP000031518">
    <property type="component" value="Unassembled WGS sequence"/>
</dbReference>
<feature type="transmembrane region" description="Helical" evidence="6">
    <location>
        <begin position="279"/>
        <end position="303"/>
    </location>
</feature>
<dbReference type="STRING" id="454194.PYK22_02797"/>
<feature type="transmembrane region" description="Helical" evidence="6">
    <location>
        <begin position="68"/>
        <end position="89"/>
    </location>
</feature>
<protein>
    <submittedName>
        <fullName evidence="7">Amino acid/polyamine/organocation transporter, APC superfamily (TC 2.A.3)</fullName>
    </submittedName>
</protein>
<keyword evidence="2" id="KW-0813">Transport</keyword>
<evidence type="ECO:0000256" key="6">
    <source>
        <dbReference type="SAM" id="Phobius"/>
    </source>
</evidence>
<feature type="transmembrane region" description="Helical" evidence="6">
    <location>
        <begin position="202"/>
        <end position="223"/>
    </location>
</feature>
<evidence type="ECO:0000313" key="8">
    <source>
        <dbReference type="Proteomes" id="UP000031518"/>
    </source>
</evidence>
<dbReference type="PANTHER" id="PTHR43243">
    <property type="entry name" value="INNER MEMBRANE TRANSPORTER YGJI-RELATED"/>
    <property type="match status" value="1"/>
</dbReference>
<evidence type="ECO:0000256" key="5">
    <source>
        <dbReference type="ARBA" id="ARBA00023136"/>
    </source>
</evidence>
<keyword evidence="8" id="KW-1185">Reference proteome</keyword>
<dbReference type="EMBL" id="CBXV010000008">
    <property type="protein sequence ID" value="CDM66763.1"/>
    <property type="molecule type" value="Genomic_DNA"/>
</dbReference>
<evidence type="ECO:0000256" key="4">
    <source>
        <dbReference type="ARBA" id="ARBA00022989"/>
    </source>
</evidence>
<feature type="transmembrane region" description="Helical" evidence="6">
    <location>
        <begin position="110"/>
        <end position="135"/>
    </location>
</feature>
<dbReference type="Gene3D" id="1.20.1740.10">
    <property type="entry name" value="Amino acid/polyamine transporter I"/>
    <property type="match status" value="1"/>
</dbReference>
<organism evidence="7 8">
    <name type="scientific">Pyrinomonas methylaliphatogenes</name>
    <dbReference type="NCBI Taxonomy" id="454194"/>
    <lineage>
        <taxon>Bacteria</taxon>
        <taxon>Pseudomonadati</taxon>
        <taxon>Acidobacteriota</taxon>
        <taxon>Blastocatellia</taxon>
        <taxon>Blastocatellales</taxon>
        <taxon>Pyrinomonadaceae</taxon>
        <taxon>Pyrinomonas</taxon>
    </lineage>
</organism>
<feature type="transmembrane region" description="Helical" evidence="6">
    <location>
        <begin position="469"/>
        <end position="488"/>
    </location>
</feature>
<reference evidence="7 8" key="1">
    <citation type="submission" date="2013-12" db="EMBL/GenBank/DDBJ databases">
        <authorList>
            <person name="Stott M."/>
        </authorList>
    </citation>
    <scope>NUCLEOTIDE SEQUENCE [LARGE SCALE GENOMIC DNA]</scope>
    <source>
        <strain evidence="7 8">K22</strain>
    </source>
</reference>
<feature type="transmembrane region" description="Helical" evidence="6">
    <location>
        <begin position="332"/>
        <end position="356"/>
    </location>
</feature>
<dbReference type="Pfam" id="PF13520">
    <property type="entry name" value="AA_permease_2"/>
    <property type="match status" value="1"/>
</dbReference>
<reference evidence="7 8" key="2">
    <citation type="submission" date="2015-01" db="EMBL/GenBank/DDBJ databases">
        <title>Complete genome sequence of Pyrinomonas methylaliphatogenes type strain K22T.</title>
        <authorList>
            <person name="Lee K.C.Y."/>
            <person name="Power J.F."/>
            <person name="Dunfield P.F."/>
            <person name="Morgan X.C."/>
            <person name="Huttenhower C."/>
            <person name="Stott M.B."/>
        </authorList>
    </citation>
    <scope>NUCLEOTIDE SEQUENCE [LARGE SCALE GENOMIC DNA]</scope>
    <source>
        <strain evidence="7 8">K22</strain>
    </source>
</reference>
<evidence type="ECO:0000256" key="1">
    <source>
        <dbReference type="ARBA" id="ARBA00004141"/>
    </source>
</evidence>
<feature type="transmembrane region" description="Helical" evidence="6">
    <location>
        <begin position="243"/>
        <end position="267"/>
    </location>
</feature>
<name>A0A0B6WZQ3_9BACT</name>
<keyword evidence="4 6" id="KW-1133">Transmembrane helix</keyword>
<dbReference type="AlphaFoldDB" id="A0A0B6WZQ3"/>